<gene>
    <name evidence="8" type="ORF">PECAL_1P29700</name>
</gene>
<proteinExistence type="predicted"/>
<keyword evidence="5" id="KW-0520">NAD</keyword>
<name>A0A8J2WTE3_9STRA</name>
<dbReference type="SUPFAM" id="SSF52467">
    <property type="entry name" value="DHS-like NAD/FAD-binding domain"/>
    <property type="match status" value="1"/>
</dbReference>
<feature type="non-terminal residue" evidence="8">
    <location>
        <position position="1"/>
    </location>
</feature>
<keyword evidence="2" id="KW-0808">Transferase</keyword>
<evidence type="ECO:0000313" key="9">
    <source>
        <dbReference type="Proteomes" id="UP000789595"/>
    </source>
</evidence>
<dbReference type="Proteomes" id="UP000789595">
    <property type="component" value="Unassembled WGS sequence"/>
</dbReference>
<dbReference type="Pfam" id="PF02146">
    <property type="entry name" value="SIR2"/>
    <property type="match status" value="1"/>
</dbReference>
<dbReference type="GO" id="GO:0070403">
    <property type="term" value="F:NAD+ binding"/>
    <property type="evidence" value="ECO:0007669"/>
    <property type="project" value="InterPro"/>
</dbReference>
<dbReference type="PANTHER" id="PTHR11085">
    <property type="entry name" value="NAD-DEPENDENT PROTEIN DEACYLASE SIRTUIN-5, MITOCHONDRIAL-RELATED"/>
    <property type="match status" value="1"/>
</dbReference>
<feature type="active site" description="Proton acceptor" evidence="6">
    <location>
        <position position="216"/>
    </location>
</feature>
<evidence type="ECO:0000313" key="8">
    <source>
        <dbReference type="EMBL" id="CAH0366474.1"/>
    </source>
</evidence>
<dbReference type="Gene3D" id="3.40.50.1220">
    <property type="entry name" value="TPP-binding domain"/>
    <property type="match status" value="1"/>
</dbReference>
<keyword evidence="3 6" id="KW-0479">Metal-binding</keyword>
<dbReference type="GO" id="GO:0005634">
    <property type="term" value="C:nucleus"/>
    <property type="evidence" value="ECO:0007669"/>
    <property type="project" value="TreeGrafter"/>
</dbReference>
<dbReference type="InterPro" id="IPR029035">
    <property type="entry name" value="DHS-like_NAD/FAD-binding_dom"/>
</dbReference>
<evidence type="ECO:0000256" key="4">
    <source>
        <dbReference type="ARBA" id="ARBA00022833"/>
    </source>
</evidence>
<feature type="domain" description="Deacetylase sirtuin-type" evidence="7">
    <location>
        <begin position="72"/>
        <end position="369"/>
    </location>
</feature>
<dbReference type="GO" id="GO:0017136">
    <property type="term" value="F:histone deacetylase activity, NAD-dependent"/>
    <property type="evidence" value="ECO:0007669"/>
    <property type="project" value="TreeGrafter"/>
</dbReference>
<feature type="binding site" evidence="6">
    <location>
        <position position="224"/>
    </location>
    <ligand>
        <name>Zn(2+)</name>
        <dbReference type="ChEBI" id="CHEBI:29105"/>
    </ligand>
</feature>
<dbReference type="EMBL" id="CAKKNE010000001">
    <property type="protein sequence ID" value="CAH0366474.1"/>
    <property type="molecule type" value="Genomic_DNA"/>
</dbReference>
<accession>A0A8J2WTE3</accession>
<evidence type="ECO:0000256" key="1">
    <source>
        <dbReference type="ARBA" id="ARBA00001947"/>
    </source>
</evidence>
<dbReference type="PROSITE" id="PS50305">
    <property type="entry name" value="SIRTUIN"/>
    <property type="match status" value="1"/>
</dbReference>
<comment type="caution">
    <text evidence="8">The sequence shown here is derived from an EMBL/GenBank/DDBJ whole genome shotgun (WGS) entry which is preliminary data.</text>
</comment>
<dbReference type="OrthoDB" id="420264at2759"/>
<feature type="binding site" evidence="6">
    <location>
        <position position="263"/>
    </location>
    <ligand>
        <name>Zn(2+)</name>
        <dbReference type="ChEBI" id="CHEBI:29105"/>
    </ligand>
</feature>
<dbReference type="InterPro" id="IPR050134">
    <property type="entry name" value="NAD-dep_sirtuin_deacylases"/>
</dbReference>
<evidence type="ECO:0000256" key="6">
    <source>
        <dbReference type="PROSITE-ProRule" id="PRU00236"/>
    </source>
</evidence>
<dbReference type="Gene3D" id="3.30.1600.10">
    <property type="entry name" value="SIR2/SIRT2 'Small Domain"/>
    <property type="match status" value="1"/>
</dbReference>
<evidence type="ECO:0000259" key="7">
    <source>
        <dbReference type="PROSITE" id="PS50305"/>
    </source>
</evidence>
<keyword evidence="9" id="KW-1185">Reference proteome</keyword>
<dbReference type="InterPro" id="IPR003000">
    <property type="entry name" value="Sirtuin"/>
</dbReference>
<dbReference type="GO" id="GO:0046872">
    <property type="term" value="F:metal ion binding"/>
    <property type="evidence" value="ECO:0007669"/>
    <property type="project" value="UniProtKB-KW"/>
</dbReference>
<feature type="binding site" evidence="6">
    <location>
        <position position="227"/>
    </location>
    <ligand>
        <name>Zn(2+)</name>
        <dbReference type="ChEBI" id="CHEBI:29105"/>
    </ligand>
</feature>
<reference evidence="8" key="1">
    <citation type="submission" date="2021-11" db="EMBL/GenBank/DDBJ databases">
        <authorList>
            <consortium name="Genoscope - CEA"/>
            <person name="William W."/>
        </authorList>
    </citation>
    <scope>NUCLEOTIDE SEQUENCE</scope>
</reference>
<sequence length="391" mass="41846">AEKEEAQTHAHARSFIIRGIRNPACSAPIAFARVPTPKQIQAVAEAAERCSAAERTTIRALLVIGAARVAAMRLASRDVKGVAAYLASDACQKVVVLTGAGVSCAAGIPDFRSPGGMYDTLRPELITATPQERAAMARDPTAVVLKDMFLQNQFPYHEVRRPFILGTQRQQWKATLFHRFLEVIDAKGKLLRLVTQNIDGLDFQTSIDPAKICACHGSVGRAACEGCGAPIDFDDFCQRVRTSIKDIYGVDADAPAESSEMLCDSCQRPLLKPTTVLFGASLPQSFFEVLENDLPAADLVLVAGTSLVVSPANLIALAAPDSAPRIICDRNDVASGVGIDCSSHAREDVWLQGDADDVAADLATACGWLDDLAAFEDALPEASRATLDRVR</sequence>
<organism evidence="8 9">
    <name type="scientific">Pelagomonas calceolata</name>
    <dbReference type="NCBI Taxonomy" id="35677"/>
    <lineage>
        <taxon>Eukaryota</taxon>
        <taxon>Sar</taxon>
        <taxon>Stramenopiles</taxon>
        <taxon>Ochrophyta</taxon>
        <taxon>Pelagophyceae</taxon>
        <taxon>Pelagomonadales</taxon>
        <taxon>Pelagomonadaceae</taxon>
        <taxon>Pelagomonas</taxon>
    </lineage>
</organism>
<comment type="cofactor">
    <cofactor evidence="1">
        <name>Zn(2+)</name>
        <dbReference type="ChEBI" id="CHEBI:29105"/>
    </cofactor>
</comment>
<dbReference type="AlphaFoldDB" id="A0A8J2WTE3"/>
<dbReference type="PANTHER" id="PTHR11085:SF6">
    <property type="entry name" value="NAD-DEPENDENT PROTEIN DEACETYLASE SIRTUIN-2"/>
    <property type="match status" value="1"/>
</dbReference>
<protein>
    <recommendedName>
        <fullName evidence="7">Deacetylase sirtuin-type domain-containing protein</fullName>
    </recommendedName>
</protein>
<dbReference type="InterPro" id="IPR026591">
    <property type="entry name" value="Sirtuin_cat_small_dom_sf"/>
</dbReference>
<feature type="binding site" evidence="6">
    <location>
        <position position="266"/>
    </location>
    <ligand>
        <name>Zn(2+)</name>
        <dbReference type="ChEBI" id="CHEBI:29105"/>
    </ligand>
</feature>
<evidence type="ECO:0000256" key="3">
    <source>
        <dbReference type="ARBA" id="ARBA00022723"/>
    </source>
</evidence>
<evidence type="ECO:0000256" key="5">
    <source>
        <dbReference type="ARBA" id="ARBA00023027"/>
    </source>
</evidence>
<evidence type="ECO:0000256" key="2">
    <source>
        <dbReference type="ARBA" id="ARBA00022679"/>
    </source>
</evidence>
<keyword evidence="4 6" id="KW-0862">Zinc</keyword>
<dbReference type="InterPro" id="IPR026590">
    <property type="entry name" value="Ssirtuin_cat_dom"/>
</dbReference>